<name>Q2NIF1_AYWBP</name>
<keyword evidence="2" id="KW-0614">Plasmid</keyword>
<dbReference type="RefSeq" id="WP_011412953.1">
    <property type="nucleotide sequence ID" value="NC_007717.1"/>
</dbReference>
<dbReference type="EMBL" id="CP000062">
    <property type="protein sequence ID" value="ABC65792.1"/>
    <property type="molecule type" value="Genomic_DNA"/>
</dbReference>
<keyword evidence="3" id="KW-1185">Reference proteome</keyword>
<dbReference type="Proteomes" id="UP000001934">
    <property type="component" value="Plasmid pAYWB-I"/>
</dbReference>
<geneLocation type="plasmid" evidence="2 3">
    <name>pAYWB-I</name>
</geneLocation>
<sequence length="197" mass="22460">MNKKRKIILKIWIIFISILILILLLLLGLRLPKLFKSIQDKNKVKTQSQYQTQYIHDTNKVNNIIGLINSLKRLKTLKQLKPQTEKQKETQPINNLDFFDPKVQNDLYHKLSKELDKIPQIKSTSKLPEVNQLPDEAKQTEYKYVVPDFKDEKQELKDIAVVTLTTGAVVITCSVLTPILSSVGPIGTIASKLVSIA</sequence>
<dbReference type="HOGENOM" id="CLU_124827_0_0_14"/>
<feature type="transmembrane region" description="Helical" evidence="1">
    <location>
        <begin position="7"/>
        <end position="29"/>
    </location>
</feature>
<evidence type="ECO:0000313" key="2">
    <source>
        <dbReference type="EMBL" id="ABC65792.1"/>
    </source>
</evidence>
<dbReference type="KEGG" id="ayw:AYWB_pI04"/>
<organism evidence="2 3">
    <name type="scientific">Aster yellows witches'-broom phytoplasma (strain AYWB)</name>
    <dbReference type="NCBI Taxonomy" id="322098"/>
    <lineage>
        <taxon>Bacteria</taxon>
        <taxon>Bacillati</taxon>
        <taxon>Mycoplasmatota</taxon>
        <taxon>Mollicutes</taxon>
        <taxon>Acholeplasmatales</taxon>
        <taxon>Acholeplasmataceae</taxon>
        <taxon>Candidatus Phytoplasma</taxon>
        <taxon>16SrI (Aster yellows group)</taxon>
    </lineage>
</organism>
<reference evidence="2 3" key="1">
    <citation type="journal article" date="2006" name="J. Bacteriol.">
        <title>Living with genome instability: the adaptation of phytoplasmas to diverse environments of their insect and plant hosts.</title>
        <authorList>
            <person name="Bai X."/>
            <person name="Zhang J."/>
            <person name="Ewing A."/>
            <person name="Miller S.A."/>
            <person name="Jancso Radek A."/>
            <person name="Shevchenko D.V."/>
            <person name="Tsukerman K."/>
            <person name="Walunas T."/>
            <person name="Lapidus A."/>
            <person name="Campbell J.W."/>
            <person name="Hogenhout S.A."/>
        </authorList>
    </citation>
    <scope>NUCLEOTIDE SEQUENCE [LARGE SCALE GENOMIC DNA]</scope>
    <source>
        <strain evidence="2 3">AYWB</strain>
    </source>
</reference>
<gene>
    <name evidence="2" type="ordered locus">AYWB_pI04</name>
</gene>
<keyword evidence="1" id="KW-0472">Membrane</keyword>
<keyword evidence="1" id="KW-1133">Transmembrane helix</keyword>
<evidence type="ECO:0000256" key="1">
    <source>
        <dbReference type="SAM" id="Phobius"/>
    </source>
</evidence>
<proteinExistence type="predicted"/>
<keyword evidence="1" id="KW-0812">Transmembrane</keyword>
<accession>Q2NIF1</accession>
<evidence type="ECO:0000313" key="3">
    <source>
        <dbReference type="Proteomes" id="UP000001934"/>
    </source>
</evidence>
<dbReference type="AlphaFoldDB" id="Q2NIF1"/>
<protein>
    <submittedName>
        <fullName evidence="2">Uncharacterized protein</fullName>
    </submittedName>
</protein>